<proteinExistence type="predicted"/>
<sequence length="186" mass="20938">MVSRARPRSTRKSAKRGWENSYARGRRSQNARANATQTGGMERQQAVAIEDLERGGIPGLSGEQLTTLINLLKTHKARGIEKLSGKNDEWLDPVNNKELESNLIDYVFFDEPNESQRNKGNEAWITNITKRERLGNCEHEREEQGSGSEVTISEGNSDDSGQEEGVAEQEERLRKGQHQHKPSVLL</sequence>
<organism evidence="2 3">
    <name type="scientific">Sphenostylis stenocarpa</name>
    <dbReference type="NCBI Taxonomy" id="92480"/>
    <lineage>
        <taxon>Eukaryota</taxon>
        <taxon>Viridiplantae</taxon>
        <taxon>Streptophyta</taxon>
        <taxon>Embryophyta</taxon>
        <taxon>Tracheophyta</taxon>
        <taxon>Spermatophyta</taxon>
        <taxon>Magnoliopsida</taxon>
        <taxon>eudicotyledons</taxon>
        <taxon>Gunneridae</taxon>
        <taxon>Pentapetalae</taxon>
        <taxon>rosids</taxon>
        <taxon>fabids</taxon>
        <taxon>Fabales</taxon>
        <taxon>Fabaceae</taxon>
        <taxon>Papilionoideae</taxon>
        <taxon>50 kb inversion clade</taxon>
        <taxon>NPAAA clade</taxon>
        <taxon>indigoferoid/millettioid clade</taxon>
        <taxon>Phaseoleae</taxon>
        <taxon>Sphenostylis</taxon>
    </lineage>
</organism>
<reference evidence="2" key="1">
    <citation type="submission" date="2023-10" db="EMBL/GenBank/DDBJ databases">
        <authorList>
            <person name="Domelevo Entfellner J.-B."/>
        </authorList>
    </citation>
    <scope>NUCLEOTIDE SEQUENCE</scope>
</reference>
<gene>
    <name evidence="2" type="ORF">AYBTSS11_LOCUS20285</name>
</gene>
<protein>
    <submittedName>
        <fullName evidence="2">Uncharacterized protein</fullName>
    </submittedName>
</protein>
<dbReference type="Proteomes" id="UP001189624">
    <property type="component" value="Chromosome 6"/>
</dbReference>
<feature type="region of interest" description="Disordered" evidence="1">
    <location>
        <begin position="135"/>
        <end position="186"/>
    </location>
</feature>
<feature type="compositionally biased region" description="Basic residues" evidence="1">
    <location>
        <begin position="175"/>
        <end position="186"/>
    </location>
</feature>
<feature type="compositionally biased region" description="Basic and acidic residues" evidence="1">
    <location>
        <begin position="135"/>
        <end position="144"/>
    </location>
</feature>
<dbReference type="Gramene" id="rna-AYBTSS11_LOCUS20285">
    <property type="protein sequence ID" value="CAJ1964388.1"/>
    <property type="gene ID" value="gene-AYBTSS11_LOCUS20285"/>
</dbReference>
<feature type="compositionally biased region" description="Polar residues" evidence="1">
    <location>
        <begin position="145"/>
        <end position="155"/>
    </location>
</feature>
<name>A0AA86STP5_9FABA</name>
<feature type="compositionally biased region" description="Acidic residues" evidence="1">
    <location>
        <begin position="156"/>
        <end position="168"/>
    </location>
</feature>
<feature type="region of interest" description="Disordered" evidence="1">
    <location>
        <begin position="1"/>
        <end position="44"/>
    </location>
</feature>
<accession>A0AA86STP5</accession>
<dbReference type="EMBL" id="OY731403">
    <property type="protein sequence ID" value="CAJ1964388.1"/>
    <property type="molecule type" value="Genomic_DNA"/>
</dbReference>
<evidence type="ECO:0000313" key="3">
    <source>
        <dbReference type="Proteomes" id="UP001189624"/>
    </source>
</evidence>
<dbReference type="AlphaFoldDB" id="A0AA86STP5"/>
<keyword evidence="3" id="KW-1185">Reference proteome</keyword>
<evidence type="ECO:0000256" key="1">
    <source>
        <dbReference type="SAM" id="MobiDB-lite"/>
    </source>
</evidence>
<evidence type="ECO:0000313" key="2">
    <source>
        <dbReference type="EMBL" id="CAJ1964388.1"/>
    </source>
</evidence>
<feature type="compositionally biased region" description="Basic residues" evidence="1">
    <location>
        <begin position="1"/>
        <end position="15"/>
    </location>
</feature>
<feature type="compositionally biased region" description="Polar residues" evidence="1">
    <location>
        <begin position="30"/>
        <end position="39"/>
    </location>
</feature>